<dbReference type="Proteomes" id="UP001596087">
    <property type="component" value="Unassembled WGS sequence"/>
</dbReference>
<gene>
    <name evidence="1" type="ORF">ACFPGP_11525</name>
</gene>
<dbReference type="Gene3D" id="3.20.20.140">
    <property type="entry name" value="Metal-dependent hydrolases"/>
    <property type="match status" value="1"/>
</dbReference>
<dbReference type="EMBL" id="JBHSKD010000011">
    <property type="protein sequence ID" value="MFC5177306.1"/>
    <property type="molecule type" value="Genomic_DNA"/>
</dbReference>
<dbReference type="InterPro" id="IPR006311">
    <property type="entry name" value="TAT_signal"/>
</dbReference>
<dbReference type="RefSeq" id="WP_378590218.1">
    <property type="nucleotide sequence ID" value="NZ_JBHSKD010000011.1"/>
</dbReference>
<comment type="caution">
    <text evidence="1">The sequence shown here is derived from an EMBL/GenBank/DDBJ whole genome shotgun (WGS) entry which is preliminary data.</text>
</comment>
<evidence type="ECO:0000313" key="2">
    <source>
        <dbReference type="Proteomes" id="UP001596087"/>
    </source>
</evidence>
<sequence length="624" mass="64777">MADHAPQAPRAEISRRSFLAGSAGIVALGASAGILRPQSASAVASAAERASSVSTVSMAMHLHASFSEGIGSMAGHLSQAVATGVDVVWWTEHDWRMQSRGYVSAVGFDGLTETRAGQPKVTLKPESSGSLSTYSGSFVTSPVSGNDPGRASALRLTATSSGTARASRRYTFAADNKRLVGNLDGTTLLLDVLCVRTGAGAWAELRIRSSYLPATGGRSAGQYEVVYLIGGNEPDGALTTSGRNATVFRSAPVGQWTTLVLDPVSDLTRAFGGVDFRDSSGCVLQVGVASSNRVQAEAVFDYLRIERVRKSGDQPLAVQSALMDSYAVRYPGVLQMPGLEISSRSTHVNGFGSGLSIPAEGTPASVDPAGMVAAVHSVAGVASYNHPFGTSGPSRTTTQQDNLRRTVATAMLNADFYAADVLEVGFPGGKAGMSAAQYYALWDTLSRNLLFATGVGTSDDHTGRTWATQQWNHVTRVRAELAEASLLDGLRAGRAWFGPPSGYPGDLDLEADDGTPMGSVSVSTATQRSVRVLADTVPNGGTVTVVRGGVDAAGTTDPNPSVTRQQYAAASVQNGELAVPVDTSSPAFVRVEVADSSGNLVAASNPVWLLRDLPAGVPAARLPV</sequence>
<keyword evidence="2" id="KW-1185">Reference proteome</keyword>
<accession>A0ABW0BJ06</accession>
<organism evidence="1 2">
    <name type="scientific">Nocardioides taihuensis</name>
    <dbReference type="NCBI Taxonomy" id="1835606"/>
    <lineage>
        <taxon>Bacteria</taxon>
        <taxon>Bacillati</taxon>
        <taxon>Actinomycetota</taxon>
        <taxon>Actinomycetes</taxon>
        <taxon>Propionibacteriales</taxon>
        <taxon>Nocardioidaceae</taxon>
        <taxon>Nocardioides</taxon>
    </lineage>
</organism>
<evidence type="ECO:0000313" key="1">
    <source>
        <dbReference type="EMBL" id="MFC5177306.1"/>
    </source>
</evidence>
<reference evidence="2" key="1">
    <citation type="journal article" date="2019" name="Int. J. Syst. Evol. Microbiol.">
        <title>The Global Catalogue of Microorganisms (GCM) 10K type strain sequencing project: providing services to taxonomists for standard genome sequencing and annotation.</title>
        <authorList>
            <consortium name="The Broad Institute Genomics Platform"/>
            <consortium name="The Broad Institute Genome Sequencing Center for Infectious Disease"/>
            <person name="Wu L."/>
            <person name="Ma J."/>
        </authorList>
    </citation>
    <scope>NUCLEOTIDE SEQUENCE [LARGE SCALE GENOMIC DNA]</scope>
    <source>
        <strain evidence="2">DFY41</strain>
    </source>
</reference>
<proteinExistence type="predicted"/>
<dbReference type="PROSITE" id="PS51318">
    <property type="entry name" value="TAT"/>
    <property type="match status" value="1"/>
</dbReference>
<evidence type="ECO:0008006" key="3">
    <source>
        <dbReference type="Google" id="ProtNLM"/>
    </source>
</evidence>
<name>A0ABW0BJ06_9ACTN</name>
<protein>
    <recommendedName>
        <fullName evidence="3">Twin-arginine translocation signal domain-containing protein</fullName>
    </recommendedName>
</protein>
<dbReference type="SUPFAM" id="SSF89550">
    <property type="entry name" value="PHP domain-like"/>
    <property type="match status" value="1"/>
</dbReference>
<dbReference type="InterPro" id="IPR016195">
    <property type="entry name" value="Pol/histidinol_Pase-like"/>
</dbReference>